<dbReference type="EMBL" id="DVMP01000004">
    <property type="protein sequence ID" value="HIU24902.1"/>
    <property type="molecule type" value="Genomic_DNA"/>
</dbReference>
<sequence>MNMEYTEKSCREFTEALAGKAPIPGGGSVSALAGALGAALEHMVGALTEGKKKYAESQEAIKKAMAEAEELRTDLLSLVKKDMEAFEPLSRLYAVKAETDEEKKKKEELMEKALENACKVPLEIMEKCGRVIELSRIFAEKGSRLAVSDAGAGAIISKAALQAASLNVYINTSTMKDRENADRLNGLCDGYIRAYTEQADRVFQYTVEILQKA</sequence>
<evidence type="ECO:0000313" key="3">
    <source>
        <dbReference type="EMBL" id="HIU24902.1"/>
    </source>
</evidence>
<gene>
    <name evidence="3" type="ORF">IAC50_00195</name>
</gene>
<dbReference type="Gene3D" id="1.20.120.680">
    <property type="entry name" value="Formiminotetrahydrofolate cyclodeaminase monomer, up-and-down helical bundle"/>
    <property type="match status" value="1"/>
</dbReference>
<keyword evidence="1" id="KW-0175">Coiled coil</keyword>
<protein>
    <submittedName>
        <fullName evidence="3">Cyclodeaminase/cyclohydrolase family protein</fullName>
    </submittedName>
</protein>
<organism evidence="3 4">
    <name type="scientific">Candidatus Allocopromorpha excrementigallinarum</name>
    <dbReference type="NCBI Taxonomy" id="2840742"/>
    <lineage>
        <taxon>Bacteria</taxon>
        <taxon>Bacillati</taxon>
        <taxon>Bacillota</taxon>
        <taxon>Clostridia</taxon>
        <taxon>Eubacteriales</taxon>
        <taxon>Eubacteriaceae</taxon>
        <taxon>Eubacteriaceae incertae sedis</taxon>
        <taxon>Candidatus Allocopromorpha</taxon>
    </lineage>
</organism>
<reference evidence="3" key="2">
    <citation type="journal article" date="2021" name="PeerJ">
        <title>Extensive microbial diversity within the chicken gut microbiome revealed by metagenomics and culture.</title>
        <authorList>
            <person name="Gilroy R."/>
            <person name="Ravi A."/>
            <person name="Getino M."/>
            <person name="Pursley I."/>
            <person name="Horton D.L."/>
            <person name="Alikhan N.F."/>
            <person name="Baker D."/>
            <person name="Gharbi K."/>
            <person name="Hall N."/>
            <person name="Watson M."/>
            <person name="Adriaenssens E.M."/>
            <person name="Foster-Nyarko E."/>
            <person name="Jarju S."/>
            <person name="Secka A."/>
            <person name="Antonio M."/>
            <person name="Oren A."/>
            <person name="Chaudhuri R.R."/>
            <person name="La Ragione R."/>
            <person name="Hildebrand F."/>
            <person name="Pallen M.J."/>
        </authorList>
    </citation>
    <scope>NUCLEOTIDE SEQUENCE</scope>
    <source>
        <strain evidence="3">ChiHcec3-6078</strain>
    </source>
</reference>
<dbReference type="Pfam" id="PF04961">
    <property type="entry name" value="FTCD_C"/>
    <property type="match status" value="1"/>
</dbReference>
<feature type="coiled-coil region" evidence="1">
    <location>
        <begin position="47"/>
        <end position="116"/>
    </location>
</feature>
<name>A0A9D1HZ17_9FIRM</name>
<evidence type="ECO:0000256" key="1">
    <source>
        <dbReference type="SAM" id="Coils"/>
    </source>
</evidence>
<accession>A0A9D1HZ17</accession>
<dbReference type="Proteomes" id="UP000824090">
    <property type="component" value="Unassembled WGS sequence"/>
</dbReference>
<reference evidence="3" key="1">
    <citation type="submission" date="2020-10" db="EMBL/GenBank/DDBJ databases">
        <authorList>
            <person name="Gilroy R."/>
        </authorList>
    </citation>
    <scope>NUCLEOTIDE SEQUENCE</scope>
    <source>
        <strain evidence="3">ChiHcec3-6078</strain>
    </source>
</reference>
<dbReference type="InterPro" id="IPR007044">
    <property type="entry name" value="Cyclodeamin/CycHdrlase"/>
</dbReference>
<proteinExistence type="predicted"/>
<feature type="domain" description="Cyclodeaminase/cyclohydrolase" evidence="2">
    <location>
        <begin position="9"/>
        <end position="185"/>
    </location>
</feature>
<dbReference type="InterPro" id="IPR036178">
    <property type="entry name" value="Formintransfe-cycloase-like_sf"/>
</dbReference>
<dbReference type="SUPFAM" id="SSF101262">
    <property type="entry name" value="Methenyltetrahydrofolate cyclohydrolase-like"/>
    <property type="match status" value="1"/>
</dbReference>
<dbReference type="GO" id="GO:0003824">
    <property type="term" value="F:catalytic activity"/>
    <property type="evidence" value="ECO:0007669"/>
    <property type="project" value="InterPro"/>
</dbReference>
<evidence type="ECO:0000259" key="2">
    <source>
        <dbReference type="Pfam" id="PF04961"/>
    </source>
</evidence>
<dbReference type="AlphaFoldDB" id="A0A9D1HZ17"/>
<evidence type="ECO:0000313" key="4">
    <source>
        <dbReference type="Proteomes" id="UP000824090"/>
    </source>
</evidence>
<comment type="caution">
    <text evidence="3">The sequence shown here is derived from an EMBL/GenBank/DDBJ whole genome shotgun (WGS) entry which is preliminary data.</text>
</comment>